<organism evidence="13">
    <name type="scientific">Ganoderma boninense</name>
    <dbReference type="NCBI Taxonomy" id="34458"/>
    <lineage>
        <taxon>Eukaryota</taxon>
        <taxon>Fungi</taxon>
        <taxon>Dikarya</taxon>
        <taxon>Basidiomycota</taxon>
        <taxon>Agaricomycotina</taxon>
        <taxon>Agaricomycetes</taxon>
        <taxon>Polyporales</taxon>
        <taxon>Polyporaceae</taxon>
        <taxon>Ganoderma</taxon>
    </lineage>
</organism>
<protein>
    <recommendedName>
        <fullName evidence="4">Golgi apparatus membrane protein TVP38</fullName>
    </recommendedName>
    <alternativeName>
        <fullName evidence="5">Golgi apparatus membrane protein tvp38</fullName>
    </alternativeName>
</protein>
<evidence type="ECO:0000256" key="2">
    <source>
        <dbReference type="ARBA" id="ARBA00004653"/>
    </source>
</evidence>
<feature type="region of interest" description="Disordered" evidence="10">
    <location>
        <begin position="491"/>
        <end position="527"/>
    </location>
</feature>
<evidence type="ECO:0000256" key="3">
    <source>
        <dbReference type="ARBA" id="ARBA00008640"/>
    </source>
</evidence>
<evidence type="ECO:0000256" key="4">
    <source>
        <dbReference type="ARBA" id="ARBA00013533"/>
    </source>
</evidence>
<feature type="transmembrane region" description="Helical" evidence="11">
    <location>
        <begin position="197"/>
        <end position="222"/>
    </location>
</feature>
<comment type="similarity">
    <text evidence="3">Belongs to the TVP38/TMEM64 family.</text>
</comment>
<comment type="subcellular location">
    <subcellularLocation>
        <location evidence="2">Golgi apparatus membrane</location>
        <topology evidence="2">Multi-pass membrane protein</topology>
    </subcellularLocation>
</comment>
<dbReference type="Pfam" id="PF09335">
    <property type="entry name" value="VTT_dom"/>
    <property type="match status" value="1"/>
</dbReference>
<feature type="transmembrane region" description="Helical" evidence="11">
    <location>
        <begin position="314"/>
        <end position="335"/>
    </location>
</feature>
<evidence type="ECO:0000256" key="10">
    <source>
        <dbReference type="SAM" id="MobiDB-lite"/>
    </source>
</evidence>
<dbReference type="InterPro" id="IPR032816">
    <property type="entry name" value="VTT_dom"/>
</dbReference>
<feature type="region of interest" description="Disordered" evidence="10">
    <location>
        <begin position="402"/>
        <end position="441"/>
    </location>
</feature>
<evidence type="ECO:0000259" key="12">
    <source>
        <dbReference type="Pfam" id="PF09335"/>
    </source>
</evidence>
<feature type="compositionally biased region" description="Pro residues" evidence="10">
    <location>
        <begin position="347"/>
        <end position="360"/>
    </location>
</feature>
<dbReference type="AlphaFoldDB" id="A0A5K1K4A3"/>
<feature type="domain" description="VTT" evidence="12">
    <location>
        <begin position="187"/>
        <end position="301"/>
    </location>
</feature>
<dbReference type="InterPro" id="IPR051076">
    <property type="entry name" value="Golgi_membrane_TVP38/TMEM64"/>
</dbReference>
<sequence length="527" mass="56440">MFALAALLRSKGGSSSQAQSGPDMSSRPNPYRAPNSVPPSYTVTSGGPKYPPNGTIPIAAPVPRAQSEGAYGFSRSAKGGDSAQVDVRQLMLTRTPSPTPSEQYALTHKSRSCDLKKMFDFKGNPRQILSVAIAVALIVVLILFLVFQKRIEEWLLPFANWMRNTPGGWLIPIAIMLVLSFPPLFGHEIVAILCGDVWGVGIGFGIVAAGTILGELANFFVFKYWCRARAKRTEEKNLKYALLAQVVRDGGFKIPVIMRLSAIPGHLLTAIFSTLGMSLWVFLAAAILGLPKQLAVVYIGSSEANPESAKKAKIIKIVVIVLTVLVTHFAMRYHLPQDGRGQGGRRVPPPEGPVRPAMSPPPPLARLLTWDSVPYLHSPPHPVMATLHRFFLGPTAIHRSPRANPACAHPRSAPPAPVGMPGKRRCSLRRGTPQTRTPPLPKALDADLERAAGVEDINLGAVPPATNANTRTGTGTGTGAPVYVYSESNLKVDPRPSANPFGSSMDTMASTATTGARGSRGRDAAFP</sequence>
<dbReference type="GO" id="GO:0000139">
    <property type="term" value="C:Golgi membrane"/>
    <property type="evidence" value="ECO:0007669"/>
    <property type="project" value="UniProtKB-SubCell"/>
</dbReference>
<keyword evidence="8" id="KW-0333">Golgi apparatus</keyword>
<feature type="transmembrane region" description="Helical" evidence="11">
    <location>
        <begin position="267"/>
        <end position="288"/>
    </location>
</feature>
<proteinExistence type="inferred from homology"/>
<evidence type="ECO:0000256" key="6">
    <source>
        <dbReference type="ARBA" id="ARBA00022692"/>
    </source>
</evidence>
<keyword evidence="6 11" id="KW-0812">Transmembrane</keyword>
<feature type="compositionally biased region" description="Low complexity" evidence="10">
    <location>
        <begin position="10"/>
        <end position="21"/>
    </location>
</feature>
<feature type="compositionally biased region" description="Low complexity" evidence="10">
    <location>
        <begin position="502"/>
        <end position="516"/>
    </location>
</feature>
<dbReference type="PANTHER" id="PTHR47549:SF2">
    <property type="entry name" value="GOLGI APPARATUS MEMBRANE PROTEIN TVP38"/>
    <property type="match status" value="1"/>
</dbReference>
<dbReference type="PANTHER" id="PTHR47549">
    <property type="entry name" value="GOLGI APPARATUS MEMBRANE PROTEIN TVP38-RELATED"/>
    <property type="match status" value="1"/>
</dbReference>
<evidence type="ECO:0000256" key="9">
    <source>
        <dbReference type="ARBA" id="ARBA00023136"/>
    </source>
</evidence>
<dbReference type="EMBL" id="LR728699">
    <property type="protein sequence ID" value="VWP00670.1"/>
    <property type="molecule type" value="Genomic_DNA"/>
</dbReference>
<keyword evidence="9 11" id="KW-0472">Membrane</keyword>
<evidence type="ECO:0000313" key="13">
    <source>
        <dbReference type="EMBL" id="VWP00670.1"/>
    </source>
</evidence>
<accession>A0A5K1K4A3</accession>
<feature type="region of interest" description="Disordered" evidence="10">
    <location>
        <begin position="1"/>
        <end position="58"/>
    </location>
</feature>
<evidence type="ECO:0000256" key="11">
    <source>
        <dbReference type="SAM" id="Phobius"/>
    </source>
</evidence>
<gene>
    <name evidence="13" type="primary">G2XD29</name>
</gene>
<feature type="transmembrane region" description="Helical" evidence="11">
    <location>
        <begin position="168"/>
        <end position="185"/>
    </location>
</feature>
<reference evidence="13" key="1">
    <citation type="submission" date="2019-10" db="EMBL/GenBank/DDBJ databases">
        <authorList>
            <person name="Nor Muhammad N."/>
        </authorList>
    </citation>
    <scope>NUCLEOTIDE SEQUENCE</scope>
</reference>
<evidence type="ECO:0000256" key="8">
    <source>
        <dbReference type="ARBA" id="ARBA00023034"/>
    </source>
</evidence>
<keyword evidence="7 11" id="KW-1133">Transmembrane helix</keyword>
<evidence type="ECO:0000256" key="1">
    <source>
        <dbReference type="ARBA" id="ARBA00002978"/>
    </source>
</evidence>
<name>A0A5K1K4A3_9APHY</name>
<feature type="region of interest" description="Disordered" evidence="10">
    <location>
        <begin position="336"/>
        <end position="360"/>
    </location>
</feature>
<comment type="function">
    <text evidence="1">Golgi membrane protein involved in vesicular trafficking and spindle migration.</text>
</comment>
<evidence type="ECO:0000256" key="5">
    <source>
        <dbReference type="ARBA" id="ARBA00020673"/>
    </source>
</evidence>
<feature type="transmembrane region" description="Helical" evidence="11">
    <location>
        <begin position="128"/>
        <end position="147"/>
    </location>
</feature>
<evidence type="ECO:0000256" key="7">
    <source>
        <dbReference type="ARBA" id="ARBA00022989"/>
    </source>
</evidence>